<dbReference type="GO" id="GO:0000775">
    <property type="term" value="C:chromosome, centromeric region"/>
    <property type="evidence" value="ECO:0007669"/>
    <property type="project" value="InterPro"/>
</dbReference>
<dbReference type="GO" id="GO:0034080">
    <property type="term" value="P:CENP-A containing chromatin assembly"/>
    <property type="evidence" value="ECO:0007669"/>
    <property type="project" value="InterPro"/>
</dbReference>
<gene>
    <name evidence="2" type="ORF">EOD39_18008</name>
</gene>
<dbReference type="Proteomes" id="UP000289886">
    <property type="component" value="Unassembled WGS sequence"/>
</dbReference>
<dbReference type="AlphaFoldDB" id="A0A444V211"/>
<proteinExistence type="predicted"/>
<evidence type="ECO:0000313" key="3">
    <source>
        <dbReference type="Proteomes" id="UP000289886"/>
    </source>
</evidence>
<sequence>MKSSSEQLYEEEIRSLKDEIKMLEEQHADMEHSGTLYSEEHYHSTLASLRGKSKKDSTKQQAFAALKTKLDSLEAELKQQSQMSGYVLTNYSKKTLEKSHIKVLQQHRLSGRCHFLAFQIEFQLMEVQMEATVSTTVTDLNIVVESSEFTDMSAFVSREFLKYHLIGFIRPTASGVEALGNEMEATVSTTVTDLNIVVESSEFTDMSAFVSRAEDTKSLLLFFRTLKSFADWCVHRKRTLLHFKVG</sequence>
<protein>
    <submittedName>
        <fullName evidence="2">Centromere protein P</fullName>
    </submittedName>
</protein>
<dbReference type="GO" id="GO:0005634">
    <property type="term" value="C:nucleus"/>
    <property type="evidence" value="ECO:0007669"/>
    <property type="project" value="TreeGrafter"/>
</dbReference>
<keyword evidence="3" id="KW-1185">Reference proteome</keyword>
<comment type="caution">
    <text evidence="2">The sequence shown here is derived from an EMBL/GenBank/DDBJ whole genome shotgun (WGS) entry which is preliminary data.</text>
</comment>
<organism evidence="2 3">
    <name type="scientific">Acipenser ruthenus</name>
    <name type="common">Sterlet sturgeon</name>
    <dbReference type="NCBI Taxonomy" id="7906"/>
    <lineage>
        <taxon>Eukaryota</taxon>
        <taxon>Metazoa</taxon>
        <taxon>Chordata</taxon>
        <taxon>Craniata</taxon>
        <taxon>Vertebrata</taxon>
        <taxon>Euteleostomi</taxon>
        <taxon>Actinopterygii</taxon>
        <taxon>Chondrostei</taxon>
        <taxon>Acipenseriformes</taxon>
        <taxon>Acipenseridae</taxon>
        <taxon>Acipenser</taxon>
    </lineage>
</organism>
<dbReference type="PANTHER" id="PTHR28577">
    <property type="entry name" value="CENTROMERE PROTEIN P"/>
    <property type="match status" value="1"/>
</dbReference>
<dbReference type="Pfam" id="PF13096">
    <property type="entry name" value="CENP-P"/>
    <property type="match status" value="2"/>
</dbReference>
<evidence type="ECO:0000256" key="1">
    <source>
        <dbReference type="SAM" id="Coils"/>
    </source>
</evidence>
<feature type="coiled-coil region" evidence="1">
    <location>
        <begin position="6"/>
        <end position="33"/>
    </location>
</feature>
<keyword evidence="1" id="KW-0175">Coiled coil</keyword>
<accession>A0A444V211</accession>
<name>A0A444V211_ACIRT</name>
<dbReference type="PANTHER" id="PTHR28577:SF1">
    <property type="entry name" value="CENTROMERE PROTEIN P"/>
    <property type="match status" value="1"/>
</dbReference>
<reference evidence="2 3" key="1">
    <citation type="submission" date="2019-01" db="EMBL/GenBank/DDBJ databases">
        <title>Draft Genome and Complete Hox-Cluster Characterization of the Sterlet Sturgeon (Acipenser ruthenus).</title>
        <authorList>
            <person name="Wei Q."/>
        </authorList>
    </citation>
    <scope>NUCLEOTIDE SEQUENCE [LARGE SCALE GENOMIC DNA]</scope>
    <source>
        <strain evidence="2">WHYD16114868_AA</strain>
        <tissue evidence="2">Blood</tissue>
    </source>
</reference>
<dbReference type="EMBL" id="SCEB01003402">
    <property type="protein sequence ID" value="RXM94422.1"/>
    <property type="molecule type" value="Genomic_DNA"/>
</dbReference>
<dbReference type="InterPro" id="IPR027801">
    <property type="entry name" value="CENP-P"/>
</dbReference>
<evidence type="ECO:0000313" key="2">
    <source>
        <dbReference type="EMBL" id="RXM94422.1"/>
    </source>
</evidence>